<dbReference type="GO" id="GO:0035091">
    <property type="term" value="F:phosphatidylinositol binding"/>
    <property type="evidence" value="ECO:0007669"/>
    <property type="project" value="InterPro"/>
</dbReference>
<sequence>MKPSSPGWATETTCATEEEGAQVEASTGFFCGEVAGCSESEDEEEEEEPKASNAGGSLLESGTAPPICPAVSSSREVIIMDHFGCHVSLPYSSGWAALPLYKARFPTEFSHLQFAIQKSARLLLLSLESSESSSFKRVALEKYLTRLVAHPVIRKSNELRAFLQVQGKLLFPKQLLNDSMNAAVQTQDTAQPARVGRDLLKLFKELK</sequence>
<dbReference type="OrthoDB" id="271164at2759"/>
<accession>A0A484LKN9</accession>
<evidence type="ECO:0000256" key="1">
    <source>
        <dbReference type="SAM" id="MobiDB-lite"/>
    </source>
</evidence>
<dbReference type="InterPro" id="IPR001683">
    <property type="entry name" value="PX_dom"/>
</dbReference>
<dbReference type="Gene3D" id="3.30.1520.10">
    <property type="entry name" value="Phox-like domain"/>
    <property type="match status" value="1"/>
</dbReference>
<dbReference type="GO" id="GO:0016020">
    <property type="term" value="C:membrane"/>
    <property type="evidence" value="ECO:0007669"/>
    <property type="project" value="UniProtKB-ARBA"/>
</dbReference>
<dbReference type="Proteomes" id="UP000595140">
    <property type="component" value="Unassembled WGS sequence"/>
</dbReference>
<dbReference type="SUPFAM" id="SSF64268">
    <property type="entry name" value="PX domain"/>
    <property type="match status" value="1"/>
</dbReference>
<dbReference type="Pfam" id="PF00787">
    <property type="entry name" value="PX"/>
    <property type="match status" value="1"/>
</dbReference>
<feature type="region of interest" description="Disordered" evidence="1">
    <location>
        <begin position="36"/>
        <end position="59"/>
    </location>
</feature>
<dbReference type="PANTHER" id="PTHR46757">
    <property type="entry name" value="SORTING NEXIN-RELATED"/>
    <property type="match status" value="1"/>
</dbReference>
<feature type="compositionally biased region" description="Acidic residues" evidence="1">
    <location>
        <begin position="39"/>
        <end position="48"/>
    </location>
</feature>
<feature type="region of interest" description="Disordered" evidence="1">
    <location>
        <begin position="1"/>
        <end position="21"/>
    </location>
</feature>
<dbReference type="AlphaFoldDB" id="A0A484LKN9"/>
<feature type="domain" description="PX" evidence="2">
    <location>
        <begin position="105"/>
        <end position="165"/>
    </location>
</feature>
<name>A0A484LKN9_9ASTE</name>
<keyword evidence="4" id="KW-1185">Reference proteome</keyword>
<dbReference type="EMBL" id="OOIL02001568">
    <property type="protein sequence ID" value="VFQ76616.1"/>
    <property type="molecule type" value="Genomic_DNA"/>
</dbReference>
<gene>
    <name evidence="3" type="ORF">CCAM_LOCUS18392</name>
</gene>
<dbReference type="InterPro" id="IPR044279">
    <property type="entry name" value="SNX2A/B"/>
</dbReference>
<dbReference type="InterPro" id="IPR036871">
    <property type="entry name" value="PX_dom_sf"/>
</dbReference>
<reference evidence="3 4" key="1">
    <citation type="submission" date="2018-04" db="EMBL/GenBank/DDBJ databases">
        <authorList>
            <person name="Vogel A."/>
        </authorList>
    </citation>
    <scope>NUCLEOTIDE SEQUENCE [LARGE SCALE GENOMIC DNA]</scope>
</reference>
<proteinExistence type="predicted"/>
<evidence type="ECO:0000313" key="4">
    <source>
        <dbReference type="Proteomes" id="UP000595140"/>
    </source>
</evidence>
<dbReference type="PANTHER" id="PTHR46757:SF2">
    <property type="entry name" value="OS05G0346100 PROTEIN"/>
    <property type="match status" value="1"/>
</dbReference>
<organism evidence="3 4">
    <name type="scientific">Cuscuta campestris</name>
    <dbReference type="NCBI Taxonomy" id="132261"/>
    <lineage>
        <taxon>Eukaryota</taxon>
        <taxon>Viridiplantae</taxon>
        <taxon>Streptophyta</taxon>
        <taxon>Embryophyta</taxon>
        <taxon>Tracheophyta</taxon>
        <taxon>Spermatophyta</taxon>
        <taxon>Magnoliopsida</taxon>
        <taxon>eudicotyledons</taxon>
        <taxon>Gunneridae</taxon>
        <taxon>Pentapetalae</taxon>
        <taxon>asterids</taxon>
        <taxon>lamiids</taxon>
        <taxon>Solanales</taxon>
        <taxon>Convolvulaceae</taxon>
        <taxon>Cuscuteae</taxon>
        <taxon>Cuscuta</taxon>
        <taxon>Cuscuta subgen. Grammica</taxon>
        <taxon>Cuscuta sect. Cleistogrammica</taxon>
    </lineage>
</organism>
<protein>
    <recommendedName>
        <fullName evidence="2">PX domain-containing protein</fullName>
    </recommendedName>
</protein>
<dbReference type="GO" id="GO:0005768">
    <property type="term" value="C:endosome"/>
    <property type="evidence" value="ECO:0007669"/>
    <property type="project" value="UniProtKB-ARBA"/>
</dbReference>
<evidence type="ECO:0000259" key="2">
    <source>
        <dbReference type="Pfam" id="PF00787"/>
    </source>
</evidence>
<evidence type="ECO:0000313" key="3">
    <source>
        <dbReference type="EMBL" id="VFQ76616.1"/>
    </source>
</evidence>